<evidence type="ECO:0000256" key="1">
    <source>
        <dbReference type="SAM" id="MobiDB-lite"/>
    </source>
</evidence>
<dbReference type="OrthoDB" id="4058540at2759"/>
<dbReference type="EMBL" id="CP058606">
    <property type="protein sequence ID" value="QLG72095.1"/>
    <property type="molecule type" value="Genomic_DNA"/>
</dbReference>
<feature type="compositionally biased region" description="Basic and acidic residues" evidence="1">
    <location>
        <begin position="159"/>
        <end position="168"/>
    </location>
</feature>
<evidence type="ECO:0000313" key="3">
    <source>
        <dbReference type="Proteomes" id="UP000509704"/>
    </source>
</evidence>
<dbReference type="Proteomes" id="UP000509704">
    <property type="component" value="Chromosome 3"/>
</dbReference>
<keyword evidence="3" id="KW-1185">Reference proteome</keyword>
<gene>
    <name evidence="2" type="ORF">HG535_0C04490</name>
</gene>
<accession>A0A7H9B071</accession>
<proteinExistence type="predicted"/>
<feature type="compositionally biased region" description="Polar residues" evidence="1">
    <location>
        <begin position="80"/>
        <end position="91"/>
    </location>
</feature>
<feature type="region of interest" description="Disordered" evidence="1">
    <location>
        <begin position="1"/>
        <end position="121"/>
    </location>
</feature>
<feature type="region of interest" description="Disordered" evidence="1">
    <location>
        <begin position="134"/>
        <end position="199"/>
    </location>
</feature>
<feature type="compositionally biased region" description="Acidic residues" evidence="1">
    <location>
        <begin position="35"/>
        <end position="44"/>
    </location>
</feature>
<dbReference type="GeneID" id="59235793"/>
<sequence>MADSRLNVVKRESPYGQSQDFLNIDEPPAAKETPDVSEYDLSDDNEPRSFGKGYNNYNYADKARYGTSQAPTRGLRRRSSNYMDALNQQLSERSKVSDSEYPNFARRKSSTLGMDPQDTRHDLETKMVGKCSDKFESVPAGDSFEQTRRKDAPSFFKDSYLKGEKPERPTLSNPENGDYYRSSYTSKGNQQSGLDRRKSSFAYEDYKKDVYNKMNMFDND</sequence>
<dbReference type="AlphaFoldDB" id="A0A7H9B071"/>
<dbReference type="RefSeq" id="XP_037143823.1">
    <property type="nucleotide sequence ID" value="XM_037287928.1"/>
</dbReference>
<dbReference type="KEGG" id="zmk:HG535_0C04490"/>
<protein>
    <submittedName>
        <fullName evidence="2">Uncharacterized protein</fullName>
    </submittedName>
</protein>
<feature type="compositionally biased region" description="Polar residues" evidence="1">
    <location>
        <begin position="182"/>
        <end position="193"/>
    </location>
</feature>
<evidence type="ECO:0000313" key="2">
    <source>
        <dbReference type="EMBL" id="QLG72095.1"/>
    </source>
</evidence>
<reference evidence="2 3" key="1">
    <citation type="submission" date="2020-07" db="EMBL/GenBank/DDBJ databases">
        <title>The yeast mating-type switching endonuclease HO is a domesticated member of an unorthodox homing genetic element family.</title>
        <authorList>
            <person name="Coughlan A.Y."/>
            <person name="Lombardi L."/>
            <person name="Braun-Galleani S."/>
            <person name="Martos A.R."/>
            <person name="Galeote V."/>
            <person name="Bigey F."/>
            <person name="Dequin S."/>
            <person name="Byrne K.P."/>
            <person name="Wolfe K.H."/>
        </authorList>
    </citation>
    <scope>NUCLEOTIDE SEQUENCE [LARGE SCALE GENOMIC DNA]</scope>
    <source>
        <strain evidence="2 3">NRRL Y-6702</strain>
    </source>
</reference>
<organism evidence="2 3">
    <name type="scientific">Zygotorulaspora mrakii</name>
    <name type="common">Zygosaccharomyces mrakii</name>
    <dbReference type="NCBI Taxonomy" id="42260"/>
    <lineage>
        <taxon>Eukaryota</taxon>
        <taxon>Fungi</taxon>
        <taxon>Dikarya</taxon>
        <taxon>Ascomycota</taxon>
        <taxon>Saccharomycotina</taxon>
        <taxon>Saccharomycetes</taxon>
        <taxon>Saccharomycetales</taxon>
        <taxon>Saccharomycetaceae</taxon>
        <taxon>Zygotorulaspora</taxon>
    </lineage>
</organism>
<name>A0A7H9B071_ZYGMR</name>